<keyword evidence="4" id="KW-0804">Transcription</keyword>
<name>A0AAP0GN34_9ASTR</name>
<evidence type="ECO:0000256" key="3">
    <source>
        <dbReference type="ARBA" id="ARBA00023125"/>
    </source>
</evidence>
<evidence type="ECO:0000313" key="9">
    <source>
        <dbReference type="Proteomes" id="UP001408789"/>
    </source>
</evidence>
<keyword evidence="2" id="KW-0805">Transcription regulation</keyword>
<feature type="region of interest" description="Disordered" evidence="6">
    <location>
        <begin position="422"/>
        <end position="470"/>
    </location>
</feature>
<dbReference type="InterPro" id="IPR003340">
    <property type="entry name" value="B3_DNA-bd"/>
</dbReference>
<organism evidence="8 9">
    <name type="scientific">Deinandra increscens subsp. villosa</name>
    <dbReference type="NCBI Taxonomy" id="3103831"/>
    <lineage>
        <taxon>Eukaryota</taxon>
        <taxon>Viridiplantae</taxon>
        <taxon>Streptophyta</taxon>
        <taxon>Embryophyta</taxon>
        <taxon>Tracheophyta</taxon>
        <taxon>Spermatophyta</taxon>
        <taxon>Magnoliopsida</taxon>
        <taxon>eudicotyledons</taxon>
        <taxon>Gunneridae</taxon>
        <taxon>Pentapetalae</taxon>
        <taxon>asterids</taxon>
        <taxon>campanulids</taxon>
        <taxon>Asterales</taxon>
        <taxon>Asteraceae</taxon>
        <taxon>Asteroideae</taxon>
        <taxon>Heliantheae alliance</taxon>
        <taxon>Madieae</taxon>
        <taxon>Madiinae</taxon>
        <taxon>Deinandra</taxon>
    </lineage>
</organism>
<evidence type="ECO:0000313" key="8">
    <source>
        <dbReference type="EMBL" id="KAK9056338.1"/>
    </source>
</evidence>
<dbReference type="EMBL" id="JBCNJP010000025">
    <property type="protein sequence ID" value="KAK9056338.1"/>
    <property type="molecule type" value="Genomic_DNA"/>
</dbReference>
<dbReference type="SUPFAM" id="SSF101936">
    <property type="entry name" value="DNA-binding pseudobarrel domain"/>
    <property type="match status" value="1"/>
</dbReference>
<keyword evidence="9" id="KW-1185">Reference proteome</keyword>
<evidence type="ECO:0000259" key="7">
    <source>
        <dbReference type="PROSITE" id="PS50863"/>
    </source>
</evidence>
<keyword evidence="5" id="KW-0539">Nucleus</keyword>
<dbReference type="InterPro" id="IPR015300">
    <property type="entry name" value="DNA-bd_pseudobarrel_sf"/>
</dbReference>
<evidence type="ECO:0000256" key="2">
    <source>
        <dbReference type="ARBA" id="ARBA00023015"/>
    </source>
</evidence>
<evidence type="ECO:0000256" key="5">
    <source>
        <dbReference type="ARBA" id="ARBA00023242"/>
    </source>
</evidence>
<feature type="compositionally biased region" description="Basic and acidic residues" evidence="6">
    <location>
        <begin position="427"/>
        <end position="437"/>
    </location>
</feature>
<feature type="compositionally biased region" description="Polar residues" evidence="6">
    <location>
        <begin position="705"/>
        <end position="716"/>
    </location>
</feature>
<dbReference type="CDD" id="cd10017">
    <property type="entry name" value="B3_DNA"/>
    <property type="match status" value="1"/>
</dbReference>
<comment type="subcellular location">
    <subcellularLocation>
        <location evidence="1">Nucleus</location>
    </subcellularLocation>
</comment>
<dbReference type="Proteomes" id="UP001408789">
    <property type="component" value="Unassembled WGS sequence"/>
</dbReference>
<feature type="compositionally biased region" description="Polar residues" evidence="6">
    <location>
        <begin position="441"/>
        <end position="468"/>
    </location>
</feature>
<feature type="region of interest" description="Disordered" evidence="6">
    <location>
        <begin position="252"/>
        <end position="286"/>
    </location>
</feature>
<keyword evidence="3" id="KW-0238">DNA-binding</keyword>
<gene>
    <name evidence="8" type="ORF">SSX86_027428</name>
</gene>
<evidence type="ECO:0000256" key="1">
    <source>
        <dbReference type="ARBA" id="ARBA00004123"/>
    </source>
</evidence>
<feature type="domain" description="TF-B3" evidence="7">
    <location>
        <begin position="317"/>
        <end position="418"/>
    </location>
</feature>
<sequence length="764" mass="84820">MMASSSGSPKVCFNSTCKRSMEVSRQGWLCRTGDFADLCDRCASAFKEGKFCETYHLNASGWRCCESCGKQIHCGCIVSFHMFILLDAGGIECLNCAKTEYILTPNPTWPRASHFIHGPAERIRDVSSNNWKYVAGSGPVPWRQAPSLLNSLKGQHELQLSSSSTRQSRADYPRERSVNDIWWVSPPKKIGDRAQATGMQYDRKHHLFKDDSYQSFFQTIATPLSSLPETLMARDQRSEKGKVSGIHAQWLRPPPSVEKLGSNSGAGPSHKNQAHNAKAQGETGPHHQLLPHYCPKFTDQEFQQLSGGSNAKITPLFEKVLSASDVGKIGRLVLPKKCAEAYLPPLSQPEGYPLVIQDLKGKDWVLQYRFWPNSSSRMYVLEGITPFIQSMQLQAGDTMTFGRLEPEGKLILGFRRASHVSPSHKVGTSEHLRDTYHRSKSNSGNDSTTRVSIHENTLNGGKSRNPDGTWSEVDKISIRAKRKKGGKMCPNSKHLKLKEEEMLQLRVTLEQVQGLLRPPLTNSPTSVLIDGVECEVFQEAPILGSPTEFSTDTVGFICSTEVEPTPEQFELTLPMINHENAESKNTIKSLYALADLADHDGKATRHPCHKHGCTCIVCIQQPSGSEHKSTCTCNVCLSAKHSTPPPPMMQTHSEIQVENSVQNPTESLYADIICYTQKGDGNNNKDNKTGFGQSFENDPHREKLSSSSFKSQNIDLNTRPEWEEECSPVSDSMGLARLVQESTQRSINLQRLSISGITDGSQKS</sequence>
<dbReference type="GO" id="GO:0005634">
    <property type="term" value="C:nucleus"/>
    <property type="evidence" value="ECO:0007669"/>
    <property type="project" value="UniProtKB-SubCell"/>
</dbReference>
<evidence type="ECO:0000256" key="6">
    <source>
        <dbReference type="SAM" id="MobiDB-lite"/>
    </source>
</evidence>
<dbReference type="SMART" id="SM01019">
    <property type="entry name" value="B3"/>
    <property type="match status" value="1"/>
</dbReference>
<dbReference type="AlphaFoldDB" id="A0AAP0GN34"/>
<accession>A0AAP0GN34</accession>
<dbReference type="InterPro" id="IPR057743">
    <property type="entry name" value="Zfn_VAL1-3_N"/>
</dbReference>
<dbReference type="GO" id="GO:0003677">
    <property type="term" value="F:DNA binding"/>
    <property type="evidence" value="ECO:0007669"/>
    <property type="project" value="UniProtKB-KW"/>
</dbReference>
<feature type="compositionally biased region" description="Polar residues" evidence="6">
    <location>
        <begin position="261"/>
        <end position="275"/>
    </location>
</feature>
<evidence type="ECO:0000256" key="4">
    <source>
        <dbReference type="ARBA" id="ARBA00023163"/>
    </source>
</evidence>
<feature type="region of interest" description="Disordered" evidence="6">
    <location>
        <begin position="683"/>
        <end position="720"/>
    </location>
</feature>
<comment type="caution">
    <text evidence="8">The sequence shown here is derived from an EMBL/GenBank/DDBJ whole genome shotgun (WGS) entry which is preliminary data.</text>
</comment>
<dbReference type="Pfam" id="PF02362">
    <property type="entry name" value="B3"/>
    <property type="match status" value="1"/>
</dbReference>
<dbReference type="PANTHER" id="PTHR46245">
    <property type="entry name" value="B3 DOMAIN-CONTAINING PROTEIN OS07G0563300"/>
    <property type="match status" value="1"/>
</dbReference>
<reference evidence="8 9" key="1">
    <citation type="submission" date="2024-04" db="EMBL/GenBank/DDBJ databases">
        <title>The reference genome of an endangered Asteraceae, Deinandra increscens subsp. villosa, native to the Central Coast of California.</title>
        <authorList>
            <person name="Guilliams M."/>
            <person name="Hasenstab-Lehman K."/>
            <person name="Meyer R."/>
            <person name="Mcevoy S."/>
        </authorList>
    </citation>
    <scope>NUCLEOTIDE SEQUENCE [LARGE SCALE GENOMIC DNA]</scope>
    <source>
        <tissue evidence="8">Leaf</tissue>
    </source>
</reference>
<protein>
    <recommendedName>
        <fullName evidence="7">TF-B3 domain-containing protein</fullName>
    </recommendedName>
</protein>
<dbReference type="Pfam" id="PF25813">
    <property type="entry name" value="zf_VAL1_N"/>
    <property type="match status" value="1"/>
</dbReference>
<dbReference type="Gene3D" id="2.40.330.10">
    <property type="entry name" value="DNA-binding pseudobarrel domain"/>
    <property type="match status" value="1"/>
</dbReference>
<dbReference type="PANTHER" id="PTHR46245:SF10">
    <property type="entry name" value="B3 DOMAIN-CONTAINING TRANSCRIPTION FACTOR VAL3"/>
    <property type="match status" value="1"/>
</dbReference>
<proteinExistence type="predicted"/>
<dbReference type="PROSITE" id="PS50863">
    <property type="entry name" value="B3"/>
    <property type="match status" value="1"/>
</dbReference>